<keyword evidence="12" id="KW-1185">Reference proteome</keyword>
<dbReference type="PROSITE" id="PS00165">
    <property type="entry name" value="DEHYDRATASE_SER_THR"/>
    <property type="match status" value="1"/>
</dbReference>
<dbReference type="GO" id="GO:0006535">
    <property type="term" value="P:cysteine biosynthetic process from serine"/>
    <property type="evidence" value="ECO:0007669"/>
    <property type="project" value="InterPro"/>
</dbReference>
<dbReference type="NCBIfam" id="TIGR03945">
    <property type="entry name" value="PLP_SbnA_fam"/>
    <property type="match status" value="1"/>
</dbReference>
<dbReference type="GO" id="GO:0030170">
    <property type="term" value="F:pyridoxal phosphate binding"/>
    <property type="evidence" value="ECO:0007669"/>
    <property type="project" value="InterPro"/>
</dbReference>
<keyword evidence="9" id="KW-0663">Pyridoxal phosphate</keyword>
<dbReference type="PANTHER" id="PTHR10314">
    <property type="entry name" value="CYSTATHIONINE BETA-SYNTHASE"/>
    <property type="match status" value="1"/>
</dbReference>
<name>A0A561ERH5_9ACTN</name>
<comment type="caution">
    <text evidence="11">The sequence shown here is derived from an EMBL/GenBank/DDBJ whole genome shotgun (WGS) entry which is preliminary data.</text>
</comment>
<dbReference type="InterPro" id="IPR000634">
    <property type="entry name" value="Ser/Thr_deHydtase_PyrdxlP-BS"/>
</dbReference>
<organism evidence="11 12">
    <name type="scientific">Kitasatospora atroaurantiaca</name>
    <dbReference type="NCBI Taxonomy" id="285545"/>
    <lineage>
        <taxon>Bacteria</taxon>
        <taxon>Bacillati</taxon>
        <taxon>Actinomycetota</taxon>
        <taxon>Actinomycetes</taxon>
        <taxon>Kitasatosporales</taxon>
        <taxon>Streptomycetaceae</taxon>
        <taxon>Kitasatospora</taxon>
    </lineage>
</organism>
<dbReference type="OrthoDB" id="5176350at2"/>
<dbReference type="Pfam" id="PF00291">
    <property type="entry name" value="PALP"/>
    <property type="match status" value="1"/>
</dbReference>
<evidence type="ECO:0000313" key="12">
    <source>
        <dbReference type="Proteomes" id="UP000318416"/>
    </source>
</evidence>
<dbReference type="EMBL" id="VIVR01000001">
    <property type="protein sequence ID" value="TWE18206.1"/>
    <property type="molecule type" value="Genomic_DNA"/>
</dbReference>
<comment type="pathway">
    <text evidence="3">Siderophore biosynthesis.</text>
</comment>
<evidence type="ECO:0000256" key="5">
    <source>
        <dbReference type="ARBA" id="ARBA00011738"/>
    </source>
</evidence>
<dbReference type="InterPro" id="IPR001216">
    <property type="entry name" value="P-phosphate_BS"/>
</dbReference>
<evidence type="ECO:0000256" key="4">
    <source>
        <dbReference type="ARBA" id="ARBA00008519"/>
    </source>
</evidence>
<gene>
    <name evidence="11" type="ORF">FB465_3256</name>
</gene>
<evidence type="ECO:0000256" key="9">
    <source>
        <dbReference type="ARBA" id="ARBA00022898"/>
    </source>
</evidence>
<dbReference type="AlphaFoldDB" id="A0A561ERH5"/>
<protein>
    <recommendedName>
        <fullName evidence="7">N-(2-amino-2-carboxyethyl)-L-glutamate synthase</fullName>
        <ecNumber evidence="6">2.5.1.140</ecNumber>
    </recommendedName>
</protein>
<dbReference type="EC" id="2.5.1.140" evidence="6"/>
<dbReference type="GO" id="GO:0016765">
    <property type="term" value="F:transferase activity, transferring alkyl or aryl (other than methyl) groups"/>
    <property type="evidence" value="ECO:0007669"/>
    <property type="project" value="UniProtKB-ARBA"/>
</dbReference>
<dbReference type="InterPro" id="IPR050214">
    <property type="entry name" value="Cys_Synth/Cystath_Beta-Synth"/>
</dbReference>
<comment type="function">
    <text evidence="2">Catalyzes the synthesis of N-((2S)-2-amino-2-carboxyethyl)-L-glutamate (ACEGA) from O-phospho-L-serine and L-glutamate. Involved in the biosynthesis of L-2,3-diaminopropionic acid (L-Dap), a precursor of staphyloferrin B and antibiotics.</text>
</comment>
<evidence type="ECO:0000256" key="6">
    <source>
        <dbReference type="ARBA" id="ARBA00012331"/>
    </source>
</evidence>
<dbReference type="InterPro" id="IPR023927">
    <property type="entry name" value="SbnA"/>
</dbReference>
<accession>A0A561ERH5</accession>
<dbReference type="InterPro" id="IPR001926">
    <property type="entry name" value="TrpB-like_PALP"/>
</dbReference>
<dbReference type="CDD" id="cd01561">
    <property type="entry name" value="CBS_like"/>
    <property type="match status" value="1"/>
</dbReference>
<dbReference type="InterPro" id="IPR036052">
    <property type="entry name" value="TrpB-like_PALP_sf"/>
</dbReference>
<dbReference type="SUPFAM" id="SSF53686">
    <property type="entry name" value="Tryptophan synthase beta subunit-like PLP-dependent enzymes"/>
    <property type="match status" value="1"/>
</dbReference>
<sequence length="325" mass="34972">MAIISAPQELTESDLFVDLKPLLGRSLHVKCEGMNFGGSIKLRAAASMIAAAERASLINEDSVLIESSSGNLGVALSVIAANKGLRFTCVTDQRCNEITAATMRALGTELVVIEEPDPEGGFLKARLDWVRRQCAADDRYIWLNQYTNEANWGAHYEGTAPVILKHFPDLDVLFVGVGTGGTAMGCARYFRDSGSTARVVAIDAVGSVSFGLPPEPRMIPGLGASVTPPLLDLTVFDDLIQVSELDTVRACRTLASRGLLFGGSTGTVVSGAMQWLEQHDPDRTLRSACISADMGDRYLSTLYDDGWVLENFGPEALQPLPYVSR</sequence>
<keyword evidence="8" id="KW-0808">Transferase</keyword>
<evidence type="ECO:0000256" key="8">
    <source>
        <dbReference type="ARBA" id="ARBA00022679"/>
    </source>
</evidence>
<evidence type="ECO:0000256" key="1">
    <source>
        <dbReference type="ARBA" id="ARBA00001933"/>
    </source>
</evidence>
<evidence type="ECO:0000259" key="10">
    <source>
        <dbReference type="Pfam" id="PF00291"/>
    </source>
</evidence>
<evidence type="ECO:0000256" key="7">
    <source>
        <dbReference type="ARBA" id="ARBA00016985"/>
    </source>
</evidence>
<evidence type="ECO:0000256" key="3">
    <source>
        <dbReference type="ARBA" id="ARBA00004924"/>
    </source>
</evidence>
<dbReference type="PROSITE" id="PS00901">
    <property type="entry name" value="CYS_SYNTHASE"/>
    <property type="match status" value="1"/>
</dbReference>
<reference evidence="11 12" key="1">
    <citation type="submission" date="2019-06" db="EMBL/GenBank/DDBJ databases">
        <title>Sequencing the genomes of 1000 actinobacteria strains.</title>
        <authorList>
            <person name="Klenk H.-P."/>
        </authorList>
    </citation>
    <scope>NUCLEOTIDE SEQUENCE [LARGE SCALE GENOMIC DNA]</scope>
    <source>
        <strain evidence="11 12">DSM 41649</strain>
    </source>
</reference>
<feature type="domain" description="Tryptophan synthase beta chain-like PALP" evidence="10">
    <location>
        <begin position="19"/>
        <end position="278"/>
    </location>
</feature>
<dbReference type="Proteomes" id="UP000318416">
    <property type="component" value="Unassembled WGS sequence"/>
</dbReference>
<evidence type="ECO:0000313" key="11">
    <source>
        <dbReference type="EMBL" id="TWE18206.1"/>
    </source>
</evidence>
<dbReference type="RefSeq" id="WP_145791362.1">
    <property type="nucleotide sequence ID" value="NZ_BAAABR010000029.1"/>
</dbReference>
<evidence type="ECO:0000256" key="2">
    <source>
        <dbReference type="ARBA" id="ARBA00004056"/>
    </source>
</evidence>
<dbReference type="Gene3D" id="3.40.50.1100">
    <property type="match status" value="2"/>
</dbReference>
<comment type="similarity">
    <text evidence="4">Belongs to the cysteine synthase/cystathionine beta-synthase family. SbnA subfamily.</text>
</comment>
<comment type="subunit">
    <text evidence="5">Homodimer.</text>
</comment>
<proteinExistence type="inferred from homology"/>
<comment type="cofactor">
    <cofactor evidence="1">
        <name>pyridoxal 5'-phosphate</name>
        <dbReference type="ChEBI" id="CHEBI:597326"/>
    </cofactor>
</comment>